<proteinExistence type="predicted"/>
<feature type="compositionally biased region" description="Basic and acidic residues" evidence="1">
    <location>
        <begin position="1"/>
        <end position="17"/>
    </location>
</feature>
<dbReference type="OrthoDB" id="3242180at2759"/>
<feature type="region of interest" description="Disordered" evidence="1">
    <location>
        <begin position="1"/>
        <end position="81"/>
    </location>
</feature>
<sequence>MYKDSPVDQRSPDDIRNRPSHRPHQSSEQFRPADGYSQSHAHLHPNDVTHIPAPFARVNDRRDRPSSSPDYIPNYHQDANPALGRAVLTGSPAKGGPSIFTREESYEFPSASPSALHLDSGSAFQAESVDSLPTPPRVYNGALEPLGELLEDEDDFFDSDGDDPDLDRFVNFSLLSHLAVRLRDKVPRGAHEKSSIPFPHAFTSKDIVVSFPY</sequence>
<dbReference type="EMBL" id="LVVM01006301">
    <property type="protein sequence ID" value="OJA08444.1"/>
    <property type="molecule type" value="Genomic_DNA"/>
</dbReference>
<dbReference type="STRING" id="180088.A0A1J8Q9M1"/>
<organism evidence="2 3">
    <name type="scientific">Rhizopogon vesiculosus</name>
    <dbReference type="NCBI Taxonomy" id="180088"/>
    <lineage>
        <taxon>Eukaryota</taxon>
        <taxon>Fungi</taxon>
        <taxon>Dikarya</taxon>
        <taxon>Basidiomycota</taxon>
        <taxon>Agaricomycotina</taxon>
        <taxon>Agaricomycetes</taxon>
        <taxon>Agaricomycetidae</taxon>
        <taxon>Boletales</taxon>
        <taxon>Suillineae</taxon>
        <taxon>Rhizopogonaceae</taxon>
        <taxon>Rhizopogon</taxon>
    </lineage>
</organism>
<evidence type="ECO:0000313" key="2">
    <source>
        <dbReference type="EMBL" id="OJA08444.1"/>
    </source>
</evidence>
<evidence type="ECO:0000313" key="3">
    <source>
        <dbReference type="Proteomes" id="UP000183567"/>
    </source>
</evidence>
<dbReference type="Proteomes" id="UP000183567">
    <property type="component" value="Unassembled WGS sequence"/>
</dbReference>
<evidence type="ECO:0000256" key="1">
    <source>
        <dbReference type="SAM" id="MobiDB-lite"/>
    </source>
</evidence>
<gene>
    <name evidence="2" type="ORF">AZE42_06549</name>
</gene>
<accession>A0A1J8Q9M1</accession>
<protein>
    <submittedName>
        <fullName evidence="2">Uncharacterized protein</fullName>
    </submittedName>
</protein>
<name>A0A1J8Q9M1_9AGAM</name>
<dbReference type="AlphaFoldDB" id="A0A1J8Q9M1"/>
<reference evidence="2 3" key="1">
    <citation type="submission" date="2016-03" db="EMBL/GenBank/DDBJ databases">
        <title>Comparative genomics of the ectomycorrhizal sister species Rhizopogon vinicolor and Rhizopogon vesiculosus (Basidiomycota: Boletales) reveals a divergence of the mating type B locus.</title>
        <authorList>
            <person name="Mujic A.B."/>
            <person name="Kuo A."/>
            <person name="Tritt A."/>
            <person name="Lipzen A."/>
            <person name="Chen C."/>
            <person name="Johnson J."/>
            <person name="Sharma A."/>
            <person name="Barry K."/>
            <person name="Grigoriev I.V."/>
            <person name="Spatafora J.W."/>
        </authorList>
    </citation>
    <scope>NUCLEOTIDE SEQUENCE [LARGE SCALE GENOMIC DNA]</scope>
    <source>
        <strain evidence="2 3">AM-OR11-056</strain>
    </source>
</reference>
<keyword evidence="3" id="KW-1185">Reference proteome</keyword>
<comment type="caution">
    <text evidence="2">The sequence shown here is derived from an EMBL/GenBank/DDBJ whole genome shotgun (WGS) entry which is preliminary data.</text>
</comment>